<dbReference type="InterPro" id="IPR005152">
    <property type="entry name" value="Lipase_secreted"/>
</dbReference>
<dbReference type="InterPro" id="IPR029058">
    <property type="entry name" value="AB_hydrolase_fold"/>
</dbReference>
<accession>A0A8J3NN94</accession>
<dbReference type="Gene3D" id="3.40.50.1820">
    <property type="entry name" value="alpha/beta hydrolase"/>
    <property type="match status" value="2"/>
</dbReference>
<dbReference type="GO" id="GO:0016042">
    <property type="term" value="P:lipid catabolic process"/>
    <property type="evidence" value="ECO:0007669"/>
    <property type="project" value="InterPro"/>
</dbReference>
<dbReference type="GO" id="GO:0004806">
    <property type="term" value="F:triacylglycerol lipase activity"/>
    <property type="evidence" value="ECO:0007669"/>
    <property type="project" value="InterPro"/>
</dbReference>
<evidence type="ECO:0000313" key="2">
    <source>
        <dbReference type="Proteomes" id="UP000601223"/>
    </source>
</evidence>
<organism evidence="1 2">
    <name type="scientific">Catellatospora bangladeshensis</name>
    <dbReference type="NCBI Taxonomy" id="310355"/>
    <lineage>
        <taxon>Bacteria</taxon>
        <taxon>Bacillati</taxon>
        <taxon>Actinomycetota</taxon>
        <taxon>Actinomycetes</taxon>
        <taxon>Micromonosporales</taxon>
        <taxon>Micromonosporaceae</taxon>
        <taxon>Catellatospora</taxon>
    </lineage>
</organism>
<proteinExistence type="predicted"/>
<dbReference type="Pfam" id="PF03583">
    <property type="entry name" value="LIP"/>
    <property type="match status" value="1"/>
</dbReference>
<dbReference type="SUPFAM" id="SSF53474">
    <property type="entry name" value="alpha/beta-Hydrolases"/>
    <property type="match status" value="1"/>
</dbReference>
<dbReference type="AlphaFoldDB" id="A0A8J3NN94"/>
<dbReference type="PANTHER" id="PTHR34853">
    <property type="match status" value="1"/>
</dbReference>
<dbReference type="PIRSF" id="PIRSF029171">
    <property type="entry name" value="Esterase_LipA"/>
    <property type="match status" value="1"/>
</dbReference>
<evidence type="ECO:0000313" key="1">
    <source>
        <dbReference type="EMBL" id="GIF84635.1"/>
    </source>
</evidence>
<name>A0A8J3NN94_9ACTN</name>
<dbReference type="EMBL" id="BONF01000039">
    <property type="protein sequence ID" value="GIF84635.1"/>
    <property type="molecule type" value="Genomic_DNA"/>
</dbReference>
<sequence length="335" mass="34859">MAVEPLPEPLRPAGSGPAWRLRYLSTSWNGHPTVASGTITLPAGTPPAGGWQLVSFGPGFNGTPDRCAASQAGTPPFIRPLSEALLRAGYAVAVTDYEGIGTPGESSVVHGPAEAYAMVDIVRAARRLAPVSRRWAAAGYSLGGHAALWTGSLADGYAPSLRHVGTIAIAPTTQWGLQFAAAGNPAAPVNPAVPYQGRTLPVTHPGGFRAADWFTPAGLDLVDLAGHVCIEQMAAALTGLTMADVFTDPSAAMGEFTALFDPHEVPVRRYPRPVRLAHGTADQLPAVLTEITAGQLAAAGTDVIYTPVSGADHFTVAAAIAPQVVQWLEELFRRP</sequence>
<reference evidence="1 2" key="1">
    <citation type="submission" date="2021-01" db="EMBL/GenBank/DDBJ databases">
        <title>Whole genome shotgun sequence of Catellatospora bangladeshensis NBRC 107357.</title>
        <authorList>
            <person name="Komaki H."/>
            <person name="Tamura T."/>
        </authorList>
    </citation>
    <scope>NUCLEOTIDE SEQUENCE [LARGE SCALE GENOMIC DNA]</scope>
    <source>
        <strain evidence="1 2">NBRC 107357</strain>
    </source>
</reference>
<dbReference type="Proteomes" id="UP000601223">
    <property type="component" value="Unassembled WGS sequence"/>
</dbReference>
<protein>
    <submittedName>
        <fullName evidence="1">Lipase</fullName>
    </submittedName>
</protein>
<gene>
    <name evidence="1" type="ORF">Cba03nite_59840</name>
</gene>
<keyword evidence="2" id="KW-1185">Reference proteome</keyword>
<dbReference type="PANTHER" id="PTHR34853:SF1">
    <property type="entry name" value="LIPASE 5"/>
    <property type="match status" value="1"/>
</dbReference>
<comment type="caution">
    <text evidence="1">The sequence shown here is derived from an EMBL/GenBank/DDBJ whole genome shotgun (WGS) entry which is preliminary data.</text>
</comment>